<protein>
    <recommendedName>
        <fullName evidence="6">Protein YOP1</fullName>
    </recommendedName>
</protein>
<evidence type="ECO:0000256" key="1">
    <source>
        <dbReference type="SAM" id="MobiDB-lite"/>
    </source>
</evidence>
<name>A0A507CG00_9FUNG</name>
<dbReference type="EMBL" id="QEAN01000454">
    <property type="protein sequence ID" value="TPX36433.1"/>
    <property type="molecule type" value="Genomic_DNA"/>
</dbReference>
<evidence type="ECO:0000313" key="5">
    <source>
        <dbReference type="Proteomes" id="UP000320475"/>
    </source>
</evidence>
<feature type="compositionally biased region" description="Basic and acidic residues" evidence="1">
    <location>
        <begin position="283"/>
        <end position="305"/>
    </location>
</feature>
<dbReference type="EMBL" id="QEAM01000266">
    <property type="protein sequence ID" value="TPX42533.1"/>
    <property type="molecule type" value="Genomic_DNA"/>
</dbReference>
<gene>
    <name evidence="3" type="ORF">SeLEV6574_g05546</name>
    <name evidence="2" type="ORF">SeMB42_g07080</name>
</gene>
<evidence type="ECO:0000313" key="3">
    <source>
        <dbReference type="EMBL" id="TPX42533.1"/>
    </source>
</evidence>
<evidence type="ECO:0008006" key="6">
    <source>
        <dbReference type="Google" id="ProtNLM"/>
    </source>
</evidence>
<dbReference type="InterPro" id="IPR004345">
    <property type="entry name" value="TB2_DP1_HVA22"/>
</dbReference>
<reference evidence="4 5" key="1">
    <citation type="journal article" date="2019" name="Sci. Rep.">
        <title>Comparative genomics of chytrid fungi reveal insights into the obligate biotrophic and pathogenic lifestyle of Synchytrium endobioticum.</title>
        <authorList>
            <person name="van de Vossenberg B.T.L.H."/>
            <person name="Warris S."/>
            <person name="Nguyen H.D.T."/>
            <person name="van Gent-Pelzer M.P.E."/>
            <person name="Joly D.L."/>
            <person name="van de Geest H.C."/>
            <person name="Bonants P.J.M."/>
            <person name="Smith D.S."/>
            <person name="Levesque C.A."/>
            <person name="van der Lee T.A.J."/>
        </authorList>
    </citation>
    <scope>NUCLEOTIDE SEQUENCE [LARGE SCALE GENOMIC DNA]</scope>
    <source>
        <strain evidence="3 5">LEV6574</strain>
        <strain evidence="2 4">MB42</strain>
    </source>
</reference>
<dbReference type="VEuPathDB" id="FungiDB:SeMB42_g07080"/>
<proteinExistence type="predicted"/>
<feature type="region of interest" description="Disordered" evidence="1">
    <location>
        <begin position="332"/>
        <end position="420"/>
    </location>
</feature>
<comment type="caution">
    <text evidence="2">The sequence shown here is derived from an EMBL/GenBank/DDBJ whole genome shotgun (WGS) entry which is preliminary data.</text>
</comment>
<dbReference type="Proteomes" id="UP000317494">
    <property type="component" value="Unassembled WGS sequence"/>
</dbReference>
<evidence type="ECO:0000313" key="2">
    <source>
        <dbReference type="EMBL" id="TPX36433.1"/>
    </source>
</evidence>
<dbReference type="PANTHER" id="PTHR12300">
    <property type="entry name" value="HVA22-LIKE PROTEINS"/>
    <property type="match status" value="1"/>
</dbReference>
<dbReference type="AlphaFoldDB" id="A0A507CG00"/>
<keyword evidence="4" id="KW-1185">Reference proteome</keyword>
<dbReference type="Proteomes" id="UP000320475">
    <property type="component" value="Unassembled WGS sequence"/>
</dbReference>
<accession>A0A507CG00</accession>
<feature type="region of interest" description="Disordered" evidence="1">
    <location>
        <begin position="208"/>
        <end position="305"/>
    </location>
</feature>
<feature type="compositionally biased region" description="Low complexity" evidence="1">
    <location>
        <begin position="236"/>
        <end position="264"/>
    </location>
</feature>
<organism evidence="2 4">
    <name type="scientific">Synchytrium endobioticum</name>
    <dbReference type="NCBI Taxonomy" id="286115"/>
    <lineage>
        <taxon>Eukaryota</taxon>
        <taxon>Fungi</taxon>
        <taxon>Fungi incertae sedis</taxon>
        <taxon>Chytridiomycota</taxon>
        <taxon>Chytridiomycota incertae sedis</taxon>
        <taxon>Chytridiomycetes</taxon>
        <taxon>Synchytriales</taxon>
        <taxon>Synchytriaceae</taxon>
        <taxon>Synchytrium</taxon>
    </lineage>
</organism>
<sequence>MVLFSTASWLLSLLFGRLYPAYKSYKAIESRNVNDLYSWLIYWVIHALFSSCETLADILVFWIPFYPEMKLLFLLWLVLPQTRGALYLYDYHLQPQMRLHYESEIDRVILKFHAIAKQKAIAHGRHLMAWAHDMLLYMVFSVQDKFMHGNNATTTSIPPNNIHSVRPIATTRQSTRAIPANRIQELSDTDSEGVIMDNQDDEPDCYILEPAQPSSSHRRTYHDEDETQMVPHRRNNANNIGRIGNARARQPSSSSHYTSTSLHSQRSQQVVTYPPPSSAHPYEPMHARAPHESNTHYQSTRDHDEANKLRGERHRLSQLMKNLDDQERLTRFTSAGSSSSSNGSGNGRYAPQPPSSPMVEDAPIVTNSARTRYRTTKTRNGASIRNASPCRPNEPPSPIGGSTSARERAKHNISRPGPFG</sequence>
<dbReference type="OrthoDB" id="434647at2759"/>
<evidence type="ECO:0000313" key="4">
    <source>
        <dbReference type="Proteomes" id="UP000317494"/>
    </source>
</evidence>
<dbReference type="STRING" id="286115.A0A507CG00"/>
<dbReference type="Pfam" id="PF03134">
    <property type="entry name" value="TB2_DP1_HVA22"/>
    <property type="match status" value="1"/>
</dbReference>